<dbReference type="GeneID" id="108557538"/>
<dbReference type="PANTHER" id="PTHR13344">
    <property type="entry name" value="NADH-UBIQUINONE OXIDOREDUCTASE"/>
    <property type="match status" value="1"/>
</dbReference>
<comment type="subcellular location">
    <subcellularLocation>
        <location evidence="9">Mitochondrion inner membrane</location>
    </subcellularLocation>
</comment>
<keyword evidence="3 9" id="KW-0813">Transport</keyword>
<dbReference type="PIRSF" id="PIRSF017016">
    <property type="entry name" value="NDUA8"/>
    <property type="match status" value="1"/>
</dbReference>
<gene>
    <name evidence="12" type="primary">LOC108557538</name>
</gene>
<reference evidence="12" key="1">
    <citation type="submission" date="2025-08" db="UniProtKB">
        <authorList>
            <consortium name="RefSeq"/>
        </authorList>
    </citation>
    <scope>IDENTIFICATION</scope>
    <source>
        <tissue evidence="12">Whole Larva</tissue>
    </source>
</reference>
<keyword evidence="8" id="KW-1015">Disulfide bond</keyword>
<feature type="compositionally biased region" description="Basic and acidic residues" evidence="10">
    <location>
        <begin position="141"/>
        <end position="151"/>
    </location>
</feature>
<evidence type="ECO:0000256" key="1">
    <source>
        <dbReference type="ARBA" id="ARBA00003195"/>
    </source>
</evidence>
<keyword evidence="7 9" id="KW-0496">Mitochondrion</keyword>
<sequence length="175" mass="20312">MSITANEYMPTQEELTVKEIEVSGPVLKAGAMHLGKRCEYQNNEFVLCRNETGDPRACIKEGKEVTNCAMNFFKDIKKSCYGEFMQYVNCLDKSSTNQAFSPCRKTQGVFDKCMQDNLNMERPPHDYFARTHIHKTNRPKPVPEPKPEYPDRNPYLPEDAELPPAKYGSRYIWMW</sequence>
<protein>
    <recommendedName>
        <fullName evidence="9">NADH dehydrogenase [ubiquinone] 1 alpha subcomplex subunit 8</fullName>
    </recommendedName>
</protein>
<keyword evidence="11" id="KW-1185">Reference proteome</keyword>
<evidence type="ECO:0000256" key="4">
    <source>
        <dbReference type="ARBA" id="ARBA00022660"/>
    </source>
</evidence>
<evidence type="ECO:0000256" key="2">
    <source>
        <dbReference type="ARBA" id="ARBA00010705"/>
    </source>
</evidence>
<dbReference type="RefSeq" id="XP_017769577.1">
    <property type="nucleotide sequence ID" value="XM_017914088.1"/>
</dbReference>
<comment type="function">
    <text evidence="1 9">Accessory subunit of the mitochondrial membrane respiratory chain NADH dehydrogenase (Complex I), that is believed not to be involved in catalysis. Complex I functions in the transfer of electrons from NADH to the respiratory chain. The immediate electron acceptor for the enzyme is believed to be ubiquinone.</text>
</comment>
<keyword evidence="9" id="KW-0999">Mitochondrion inner membrane</keyword>
<keyword evidence="6 9" id="KW-0249">Electron transport</keyword>
<evidence type="ECO:0000256" key="7">
    <source>
        <dbReference type="ARBA" id="ARBA00023128"/>
    </source>
</evidence>
<comment type="similarity">
    <text evidence="2 9">Belongs to the complex I NDUFA8 subunit family.</text>
</comment>
<accession>A0ABM1M4S7</accession>
<keyword evidence="9" id="KW-0472">Membrane</keyword>
<evidence type="ECO:0000256" key="8">
    <source>
        <dbReference type="ARBA" id="ARBA00023157"/>
    </source>
</evidence>
<dbReference type="Proteomes" id="UP000695000">
    <property type="component" value="Unplaced"/>
</dbReference>
<evidence type="ECO:0000313" key="12">
    <source>
        <dbReference type="RefSeq" id="XP_017769577.1"/>
    </source>
</evidence>
<evidence type="ECO:0000256" key="5">
    <source>
        <dbReference type="ARBA" id="ARBA00022737"/>
    </source>
</evidence>
<organism evidence="11 12">
    <name type="scientific">Nicrophorus vespilloides</name>
    <name type="common">Boreal carrion beetle</name>
    <dbReference type="NCBI Taxonomy" id="110193"/>
    <lineage>
        <taxon>Eukaryota</taxon>
        <taxon>Metazoa</taxon>
        <taxon>Ecdysozoa</taxon>
        <taxon>Arthropoda</taxon>
        <taxon>Hexapoda</taxon>
        <taxon>Insecta</taxon>
        <taxon>Pterygota</taxon>
        <taxon>Neoptera</taxon>
        <taxon>Endopterygota</taxon>
        <taxon>Coleoptera</taxon>
        <taxon>Polyphaga</taxon>
        <taxon>Staphyliniformia</taxon>
        <taxon>Silphidae</taxon>
        <taxon>Nicrophorinae</taxon>
        <taxon>Nicrophorus</taxon>
    </lineage>
</organism>
<evidence type="ECO:0000313" key="11">
    <source>
        <dbReference type="Proteomes" id="UP000695000"/>
    </source>
</evidence>
<evidence type="ECO:0000256" key="6">
    <source>
        <dbReference type="ARBA" id="ARBA00022982"/>
    </source>
</evidence>
<keyword evidence="4 9" id="KW-0679">Respiratory chain</keyword>
<proteinExistence type="inferred from homology"/>
<dbReference type="PANTHER" id="PTHR13344:SF0">
    <property type="entry name" value="NADH DEHYDROGENASE [UBIQUINONE] 1 ALPHA SUBCOMPLEX SUBUNIT 8"/>
    <property type="match status" value="1"/>
</dbReference>
<dbReference type="InterPro" id="IPR016680">
    <property type="entry name" value="NDUFA8"/>
</dbReference>
<keyword evidence="5" id="KW-0677">Repeat</keyword>
<evidence type="ECO:0000256" key="10">
    <source>
        <dbReference type="SAM" id="MobiDB-lite"/>
    </source>
</evidence>
<feature type="region of interest" description="Disordered" evidence="10">
    <location>
        <begin position="132"/>
        <end position="157"/>
    </location>
</feature>
<name>A0ABM1M4S7_NICVS</name>
<dbReference type="PROSITE" id="PS51808">
    <property type="entry name" value="CHCH"/>
    <property type="match status" value="1"/>
</dbReference>
<evidence type="ECO:0000256" key="3">
    <source>
        <dbReference type="ARBA" id="ARBA00022448"/>
    </source>
</evidence>
<evidence type="ECO:0000256" key="9">
    <source>
        <dbReference type="PIRNR" id="PIRNR017016"/>
    </source>
</evidence>